<gene>
    <name evidence="1" type="ORF">HHL11_02580</name>
</gene>
<dbReference type="EMBL" id="JABBFX010000001">
    <property type="protein sequence ID" value="NML42619.1"/>
    <property type="molecule type" value="Genomic_DNA"/>
</dbReference>
<evidence type="ECO:0000313" key="1">
    <source>
        <dbReference type="EMBL" id="NML42619.1"/>
    </source>
</evidence>
<proteinExistence type="predicted"/>
<dbReference type="PIRSF" id="PIRSF033328">
    <property type="entry name" value="Phest_Mll4975"/>
    <property type="match status" value="1"/>
</dbReference>
<keyword evidence="2" id="KW-1185">Reference proteome</keyword>
<comment type="caution">
    <text evidence="1">The sequence shown here is derived from an EMBL/GenBank/DDBJ whole genome shotgun (WGS) entry which is preliminary data.</text>
</comment>
<dbReference type="InterPro" id="IPR009389">
    <property type="entry name" value="DUF1045"/>
</dbReference>
<sequence length="232" mass="26155">MSAARYALYYAPAVDSPWWRFGAGWLGWDERRGQALPQPNLPEFPPDEFHALTAEPRRYGFHATLKAPFHLRDGVDEALLRSRVTSLAGELRALPLGELQAGVLDGFVALQAQPRQPAVEALAAKCVLVLDDLRAPLTEAEILRRQPERLEPQARVLLQRFGYPWVLGLFRFHLTLSGRVDVVTADLLVERARRAVQALNAQHPPRLDRVCLFREDHPGAPFLRVHEEVLQG</sequence>
<dbReference type="RefSeq" id="WP_169416840.1">
    <property type="nucleotide sequence ID" value="NZ_JABBFX010000001.1"/>
</dbReference>
<accession>A0A848GZ92</accession>
<protein>
    <submittedName>
        <fullName evidence="1">DUF1045 domain-containing protein</fullName>
    </submittedName>
</protein>
<evidence type="ECO:0000313" key="2">
    <source>
        <dbReference type="Proteomes" id="UP000541185"/>
    </source>
</evidence>
<organism evidence="1 2">
    <name type="scientific">Ramlibacter agri</name>
    <dbReference type="NCBI Taxonomy" id="2728837"/>
    <lineage>
        <taxon>Bacteria</taxon>
        <taxon>Pseudomonadati</taxon>
        <taxon>Pseudomonadota</taxon>
        <taxon>Betaproteobacteria</taxon>
        <taxon>Burkholderiales</taxon>
        <taxon>Comamonadaceae</taxon>
        <taxon>Ramlibacter</taxon>
    </lineage>
</organism>
<name>A0A848GZ92_9BURK</name>
<dbReference type="AlphaFoldDB" id="A0A848GZ92"/>
<dbReference type="Pfam" id="PF06299">
    <property type="entry name" value="DUF1045"/>
    <property type="match status" value="1"/>
</dbReference>
<dbReference type="Proteomes" id="UP000541185">
    <property type="component" value="Unassembled WGS sequence"/>
</dbReference>
<reference evidence="1 2" key="1">
    <citation type="submission" date="2020-04" db="EMBL/GenBank/DDBJ databases">
        <title>Ramlibacter sp. G-1-2-2 isolated from soil.</title>
        <authorList>
            <person name="Dahal R.H."/>
        </authorList>
    </citation>
    <scope>NUCLEOTIDE SEQUENCE [LARGE SCALE GENOMIC DNA]</scope>
    <source>
        <strain evidence="1 2">G-1-2-2</strain>
    </source>
</reference>